<reference evidence="1 2" key="1">
    <citation type="submission" date="2020-09" db="EMBL/GenBank/DDBJ databases">
        <title>De no assembly of potato wild relative species, Solanum commersonii.</title>
        <authorList>
            <person name="Cho K."/>
        </authorList>
    </citation>
    <scope>NUCLEOTIDE SEQUENCE [LARGE SCALE GENOMIC DNA]</scope>
    <source>
        <strain evidence="1">LZ3.2</strain>
        <tissue evidence="1">Leaf</tissue>
    </source>
</reference>
<comment type="caution">
    <text evidence="1">The sequence shown here is derived from an EMBL/GenBank/DDBJ whole genome shotgun (WGS) entry which is preliminary data.</text>
</comment>
<accession>A0A9J5XV07</accession>
<evidence type="ECO:0000313" key="2">
    <source>
        <dbReference type="Proteomes" id="UP000824120"/>
    </source>
</evidence>
<protein>
    <submittedName>
        <fullName evidence="1">Uncharacterized protein</fullName>
    </submittedName>
</protein>
<dbReference type="OrthoDB" id="1938246at2759"/>
<dbReference type="PANTHER" id="PTHR33116">
    <property type="entry name" value="REVERSE TRANSCRIPTASE ZINC-BINDING DOMAIN-CONTAINING PROTEIN-RELATED-RELATED"/>
    <property type="match status" value="1"/>
</dbReference>
<dbReference type="EMBL" id="JACXVP010000008">
    <property type="protein sequence ID" value="KAG5592147.1"/>
    <property type="molecule type" value="Genomic_DNA"/>
</dbReference>
<dbReference type="AlphaFoldDB" id="A0A9J5XV07"/>
<dbReference type="Proteomes" id="UP000824120">
    <property type="component" value="Chromosome 8"/>
</dbReference>
<organism evidence="1 2">
    <name type="scientific">Solanum commersonii</name>
    <name type="common">Commerson's wild potato</name>
    <name type="synonym">Commerson's nightshade</name>
    <dbReference type="NCBI Taxonomy" id="4109"/>
    <lineage>
        <taxon>Eukaryota</taxon>
        <taxon>Viridiplantae</taxon>
        <taxon>Streptophyta</taxon>
        <taxon>Embryophyta</taxon>
        <taxon>Tracheophyta</taxon>
        <taxon>Spermatophyta</taxon>
        <taxon>Magnoliopsida</taxon>
        <taxon>eudicotyledons</taxon>
        <taxon>Gunneridae</taxon>
        <taxon>Pentapetalae</taxon>
        <taxon>asterids</taxon>
        <taxon>lamiids</taxon>
        <taxon>Solanales</taxon>
        <taxon>Solanaceae</taxon>
        <taxon>Solanoideae</taxon>
        <taxon>Solaneae</taxon>
        <taxon>Solanum</taxon>
    </lineage>
</organism>
<sequence>MRRGERGVTMVTTSKNIMDALSSYMMSLFPIPTKVIKRLDAIRRNFLWQRSEDKIKYHFVKWEELLNGWKQSTISFYTANGQINCGRCSSIRERSS</sequence>
<gene>
    <name evidence="1" type="ORF">H5410_042661</name>
</gene>
<keyword evidence="2" id="KW-1185">Reference proteome</keyword>
<evidence type="ECO:0000313" key="1">
    <source>
        <dbReference type="EMBL" id="KAG5592147.1"/>
    </source>
</evidence>
<proteinExistence type="predicted"/>
<dbReference type="PANTHER" id="PTHR33116:SF78">
    <property type="entry name" value="OS12G0587133 PROTEIN"/>
    <property type="match status" value="1"/>
</dbReference>
<name>A0A9J5XV07_SOLCO</name>